<organism evidence="1 2">
    <name type="scientific">Streptomyces graminofaciens</name>
    <dbReference type="NCBI Taxonomy" id="68212"/>
    <lineage>
        <taxon>Bacteria</taxon>
        <taxon>Bacillati</taxon>
        <taxon>Actinomycetota</taxon>
        <taxon>Actinomycetes</taxon>
        <taxon>Kitasatosporales</taxon>
        <taxon>Streptomycetaceae</taxon>
        <taxon>Streptomyces</taxon>
    </lineage>
</organism>
<sequence>MTGVRVVSLKVDGPQTIPADGGYHIVCFPYTSESHDPWGMHEPVQPDGNTVTSWKTDDRSGLIWPSVAGWGTLTSLIYWEPGDYDELRDRYVRDPLGVYDSTATEHRPPSPGIQCFHKSHEMFVRPDVPIALLVAQDAGTARKLTLAEFKLAIHPVEEA</sequence>
<accession>A0ABN5VRX5</accession>
<gene>
    <name evidence="1" type="ORF">SGFS_065940</name>
</gene>
<keyword evidence="2" id="KW-1185">Reference proteome</keyword>
<dbReference type="EMBL" id="AP018448">
    <property type="protein sequence ID" value="BBC35300.1"/>
    <property type="molecule type" value="Genomic_DNA"/>
</dbReference>
<proteinExistence type="predicted"/>
<reference evidence="1 2" key="2">
    <citation type="journal article" date="2023" name="ChemBioChem">
        <title>Acyltransferase Domain Exchange between Two Independent Type I Polyketide Synthases in the Same Producer Strain of Macrolide Antibiotics.</title>
        <authorList>
            <person name="Kudo F."/>
            <person name="Kishikawa K."/>
            <person name="Tsuboi K."/>
            <person name="Kido T."/>
            <person name="Usui T."/>
            <person name="Hashimoto J."/>
            <person name="Shin-Ya K."/>
            <person name="Miyanaga A."/>
            <person name="Eguchi T."/>
        </authorList>
    </citation>
    <scope>NUCLEOTIDE SEQUENCE [LARGE SCALE GENOMIC DNA]</scope>
    <source>
        <strain evidence="1 2">A-8890</strain>
    </source>
</reference>
<name>A0ABN5VRX5_9ACTN</name>
<reference evidence="1 2" key="1">
    <citation type="journal article" date="2010" name="ChemBioChem">
        <title>Cloning and characterization of the biosynthetic gene cluster of 16-membered macrolide antibiotic FD-891: involvement of a dual functional cytochrome P450 monooxygenase catalyzing epoxidation and hydroxylation.</title>
        <authorList>
            <person name="Kudo F."/>
            <person name="Motegi A."/>
            <person name="Mizoue K."/>
            <person name="Eguchi T."/>
        </authorList>
    </citation>
    <scope>NUCLEOTIDE SEQUENCE [LARGE SCALE GENOMIC DNA]</scope>
    <source>
        <strain evidence="1 2">A-8890</strain>
    </source>
</reference>
<evidence type="ECO:0000313" key="2">
    <source>
        <dbReference type="Proteomes" id="UP001321542"/>
    </source>
</evidence>
<protein>
    <submittedName>
        <fullName evidence="1">Uncharacterized protein</fullName>
    </submittedName>
</protein>
<dbReference type="Proteomes" id="UP001321542">
    <property type="component" value="Chromosome"/>
</dbReference>
<evidence type="ECO:0000313" key="1">
    <source>
        <dbReference type="EMBL" id="BBC35300.1"/>
    </source>
</evidence>